<feature type="region of interest" description="Disordered" evidence="1">
    <location>
        <begin position="156"/>
        <end position="184"/>
    </location>
</feature>
<accession>A0A8J4XYT3</accession>
<keyword evidence="3" id="KW-1185">Reference proteome</keyword>
<evidence type="ECO:0000256" key="1">
    <source>
        <dbReference type="SAM" id="MobiDB-lite"/>
    </source>
</evidence>
<dbReference type="AlphaFoldDB" id="A0A8J4XYT3"/>
<organism evidence="2 3">
    <name type="scientific">Chionoecetes opilio</name>
    <name type="common">Atlantic snow crab</name>
    <name type="synonym">Cancer opilio</name>
    <dbReference type="NCBI Taxonomy" id="41210"/>
    <lineage>
        <taxon>Eukaryota</taxon>
        <taxon>Metazoa</taxon>
        <taxon>Ecdysozoa</taxon>
        <taxon>Arthropoda</taxon>
        <taxon>Crustacea</taxon>
        <taxon>Multicrustacea</taxon>
        <taxon>Malacostraca</taxon>
        <taxon>Eumalacostraca</taxon>
        <taxon>Eucarida</taxon>
        <taxon>Decapoda</taxon>
        <taxon>Pleocyemata</taxon>
        <taxon>Brachyura</taxon>
        <taxon>Eubrachyura</taxon>
        <taxon>Majoidea</taxon>
        <taxon>Majidae</taxon>
        <taxon>Chionoecetes</taxon>
    </lineage>
</organism>
<evidence type="ECO:0000313" key="2">
    <source>
        <dbReference type="EMBL" id="KAG0717370.1"/>
    </source>
</evidence>
<sequence length="184" mass="20168">MRVAHNEVAPAPPITSIDAPTSSDTALHGGPDAHPQPSRSWCTCGPDAWTDSQRLNTIGNPSQVLPAGYFKLYYDIKVTTARGRPQAHPHADVMRCSRRKVQKAVTFYRRTGAWFAPPECVSFDPLRSDTQLADTDQLAGLAGARAGMHLFTVQGSDPGDRWSQPSRSGVLYHTQSTEKRVVKK</sequence>
<gene>
    <name evidence="2" type="ORF">GWK47_054598</name>
</gene>
<reference evidence="2" key="1">
    <citation type="submission" date="2020-07" db="EMBL/GenBank/DDBJ databases">
        <title>The High-quality genome of the commercially important snow crab, Chionoecetes opilio.</title>
        <authorList>
            <person name="Jeong J.-H."/>
            <person name="Ryu S."/>
        </authorList>
    </citation>
    <scope>NUCLEOTIDE SEQUENCE</scope>
    <source>
        <strain evidence="2">MADBK_172401_WGS</strain>
        <tissue evidence="2">Digestive gland</tissue>
    </source>
</reference>
<dbReference type="Proteomes" id="UP000770661">
    <property type="component" value="Unassembled WGS sequence"/>
</dbReference>
<dbReference type="EMBL" id="JACEEZ010017706">
    <property type="protein sequence ID" value="KAG0717370.1"/>
    <property type="molecule type" value="Genomic_DNA"/>
</dbReference>
<evidence type="ECO:0000313" key="3">
    <source>
        <dbReference type="Proteomes" id="UP000770661"/>
    </source>
</evidence>
<name>A0A8J4XYT3_CHIOP</name>
<feature type="region of interest" description="Disordered" evidence="1">
    <location>
        <begin position="1"/>
        <end position="39"/>
    </location>
</feature>
<proteinExistence type="predicted"/>
<protein>
    <submittedName>
        <fullName evidence="2">Uncharacterized protein</fullName>
    </submittedName>
</protein>
<comment type="caution">
    <text evidence="2">The sequence shown here is derived from an EMBL/GenBank/DDBJ whole genome shotgun (WGS) entry which is preliminary data.</text>
</comment>